<dbReference type="AlphaFoldDB" id="A0A5B7DCR4"/>
<name>A0A5B7DCR4_PORTR</name>
<sequence>MTYLALQILRAGVTTGFVPQIFGQDDEWRRNKEHYVGQLPHNLPYWLCAVSQRRKLQVIVWQVTDARFIFAPVPLKEKKFSSSV</sequence>
<dbReference type="Proteomes" id="UP000324222">
    <property type="component" value="Unassembled WGS sequence"/>
</dbReference>
<keyword evidence="2" id="KW-1185">Reference proteome</keyword>
<gene>
    <name evidence="1" type="ORF">E2C01_012028</name>
</gene>
<dbReference type="EMBL" id="VSRR010000741">
    <property type="protein sequence ID" value="MPC19120.1"/>
    <property type="molecule type" value="Genomic_DNA"/>
</dbReference>
<organism evidence="1 2">
    <name type="scientific">Portunus trituberculatus</name>
    <name type="common">Swimming crab</name>
    <name type="synonym">Neptunus trituberculatus</name>
    <dbReference type="NCBI Taxonomy" id="210409"/>
    <lineage>
        <taxon>Eukaryota</taxon>
        <taxon>Metazoa</taxon>
        <taxon>Ecdysozoa</taxon>
        <taxon>Arthropoda</taxon>
        <taxon>Crustacea</taxon>
        <taxon>Multicrustacea</taxon>
        <taxon>Malacostraca</taxon>
        <taxon>Eumalacostraca</taxon>
        <taxon>Eucarida</taxon>
        <taxon>Decapoda</taxon>
        <taxon>Pleocyemata</taxon>
        <taxon>Brachyura</taxon>
        <taxon>Eubrachyura</taxon>
        <taxon>Portunoidea</taxon>
        <taxon>Portunidae</taxon>
        <taxon>Portuninae</taxon>
        <taxon>Portunus</taxon>
    </lineage>
</organism>
<protein>
    <submittedName>
        <fullName evidence="1">Uncharacterized protein</fullName>
    </submittedName>
</protein>
<accession>A0A5B7DCR4</accession>
<reference evidence="1 2" key="1">
    <citation type="submission" date="2019-05" db="EMBL/GenBank/DDBJ databases">
        <title>Another draft genome of Portunus trituberculatus and its Hox gene families provides insights of decapod evolution.</title>
        <authorList>
            <person name="Jeong J.-H."/>
            <person name="Song I."/>
            <person name="Kim S."/>
            <person name="Choi T."/>
            <person name="Kim D."/>
            <person name="Ryu S."/>
            <person name="Kim W."/>
        </authorList>
    </citation>
    <scope>NUCLEOTIDE SEQUENCE [LARGE SCALE GENOMIC DNA]</scope>
    <source>
        <tissue evidence="1">Muscle</tissue>
    </source>
</reference>
<proteinExistence type="predicted"/>
<comment type="caution">
    <text evidence="1">The sequence shown here is derived from an EMBL/GenBank/DDBJ whole genome shotgun (WGS) entry which is preliminary data.</text>
</comment>
<evidence type="ECO:0000313" key="2">
    <source>
        <dbReference type="Proteomes" id="UP000324222"/>
    </source>
</evidence>
<evidence type="ECO:0000313" key="1">
    <source>
        <dbReference type="EMBL" id="MPC19120.1"/>
    </source>
</evidence>